<feature type="region of interest" description="Disordered" evidence="1">
    <location>
        <begin position="153"/>
        <end position="172"/>
    </location>
</feature>
<reference evidence="4" key="2">
    <citation type="submission" date="2015-08" db="UniProtKB">
        <authorList>
            <consortium name="WormBaseParasite"/>
        </authorList>
    </citation>
    <scope>IDENTIFICATION</scope>
</reference>
<sequence>MPYVISYYNYQIAVIFAILIAALLILGGLFVALYMAFIKKKDPEADKKLYTSGEQMSYDNIDKEQQRQWQNNAMIQSPFSNASNIQQGTIDQLNIAPRTPTQISYPLSPTQTYQNQPLVQLYRPDGAYNGQIRDVQPEMAFQQGPVSWTTMAPASSNQPVMPPQSAYHMSAV</sequence>
<evidence type="ECO:0000256" key="1">
    <source>
        <dbReference type="SAM" id="MobiDB-lite"/>
    </source>
</evidence>
<proteinExistence type="predicted"/>
<dbReference type="AlphaFoldDB" id="A0A0K0G0Z0"/>
<evidence type="ECO:0000256" key="2">
    <source>
        <dbReference type="SAM" id="Phobius"/>
    </source>
</evidence>
<keyword evidence="3" id="KW-1185">Reference proteome</keyword>
<keyword evidence="2" id="KW-0812">Transmembrane</keyword>
<feature type="transmembrane region" description="Helical" evidence="2">
    <location>
        <begin position="12"/>
        <end position="38"/>
    </location>
</feature>
<evidence type="ECO:0000313" key="3">
    <source>
        <dbReference type="Proteomes" id="UP000035680"/>
    </source>
</evidence>
<reference evidence="3" key="1">
    <citation type="submission" date="2014-07" db="EMBL/GenBank/DDBJ databases">
        <authorList>
            <person name="Martin A.A"/>
            <person name="De Silva N."/>
        </authorList>
    </citation>
    <scope>NUCLEOTIDE SEQUENCE</scope>
</reference>
<organism evidence="3 4">
    <name type="scientific">Strongyloides venezuelensis</name>
    <name type="common">Threadworm</name>
    <dbReference type="NCBI Taxonomy" id="75913"/>
    <lineage>
        <taxon>Eukaryota</taxon>
        <taxon>Metazoa</taxon>
        <taxon>Ecdysozoa</taxon>
        <taxon>Nematoda</taxon>
        <taxon>Chromadorea</taxon>
        <taxon>Rhabditida</taxon>
        <taxon>Tylenchina</taxon>
        <taxon>Panagrolaimomorpha</taxon>
        <taxon>Strongyloidoidea</taxon>
        <taxon>Strongyloididae</taxon>
        <taxon>Strongyloides</taxon>
    </lineage>
</organism>
<accession>A0A0K0G0Z0</accession>
<keyword evidence="2" id="KW-0472">Membrane</keyword>
<name>A0A0K0G0Z0_STRVS</name>
<dbReference type="Proteomes" id="UP000035680">
    <property type="component" value="Unassembled WGS sequence"/>
</dbReference>
<keyword evidence="2" id="KW-1133">Transmembrane helix</keyword>
<protein>
    <submittedName>
        <fullName evidence="4">Uncharacterized protein</fullName>
    </submittedName>
</protein>
<evidence type="ECO:0000313" key="4">
    <source>
        <dbReference type="WBParaSite" id="SVE_1837600.1"/>
    </source>
</evidence>
<dbReference type="WBParaSite" id="SVE_1837600.1">
    <property type="protein sequence ID" value="SVE_1837600.1"/>
    <property type="gene ID" value="SVE_1837600"/>
</dbReference>